<sequence length="198" mass="22189">MDVSDKETLGEDDDDETDVSTGRQRSEVVMALGGGGVSRRESSTRRVRVVDIGTCDSVLSHEELVLIQRRIGLPSAHKFVLPSRGQRIREPPKGYFTVYAAYFGSGFSIPPHPLLVEVIRSYGLCISQFTPNSFMCFEAFRRRLREKGLPVTLSSCHAIWQVHRVCASSFLTDDGRYFYFYPRMAGTIIEGLTSSRGL</sequence>
<dbReference type="EMBL" id="JACGWN010000005">
    <property type="protein sequence ID" value="KAL0449024.1"/>
    <property type="molecule type" value="Genomic_DNA"/>
</dbReference>
<proteinExistence type="predicted"/>
<evidence type="ECO:0000313" key="2">
    <source>
        <dbReference type="EMBL" id="KAL0449024.1"/>
    </source>
</evidence>
<protein>
    <submittedName>
        <fullName evidence="2">Uncharacterized protein</fullName>
    </submittedName>
</protein>
<feature type="region of interest" description="Disordered" evidence="1">
    <location>
        <begin position="1"/>
        <end position="25"/>
    </location>
</feature>
<organism evidence="2">
    <name type="scientific">Sesamum latifolium</name>
    <dbReference type="NCBI Taxonomy" id="2727402"/>
    <lineage>
        <taxon>Eukaryota</taxon>
        <taxon>Viridiplantae</taxon>
        <taxon>Streptophyta</taxon>
        <taxon>Embryophyta</taxon>
        <taxon>Tracheophyta</taxon>
        <taxon>Spermatophyta</taxon>
        <taxon>Magnoliopsida</taxon>
        <taxon>eudicotyledons</taxon>
        <taxon>Gunneridae</taxon>
        <taxon>Pentapetalae</taxon>
        <taxon>asterids</taxon>
        <taxon>lamiids</taxon>
        <taxon>Lamiales</taxon>
        <taxon>Pedaliaceae</taxon>
        <taxon>Sesamum</taxon>
    </lineage>
</organism>
<evidence type="ECO:0000256" key="1">
    <source>
        <dbReference type="SAM" id="MobiDB-lite"/>
    </source>
</evidence>
<comment type="caution">
    <text evidence="2">The sequence shown here is derived from an EMBL/GenBank/DDBJ whole genome shotgun (WGS) entry which is preliminary data.</text>
</comment>
<reference evidence="2" key="1">
    <citation type="submission" date="2020-06" db="EMBL/GenBank/DDBJ databases">
        <authorList>
            <person name="Li T."/>
            <person name="Hu X."/>
            <person name="Zhang T."/>
            <person name="Song X."/>
            <person name="Zhang H."/>
            <person name="Dai N."/>
            <person name="Sheng W."/>
            <person name="Hou X."/>
            <person name="Wei L."/>
        </authorList>
    </citation>
    <scope>NUCLEOTIDE SEQUENCE</scope>
    <source>
        <strain evidence="2">KEN1</strain>
        <tissue evidence="2">Leaf</tissue>
    </source>
</reference>
<gene>
    <name evidence="2" type="ORF">Slati_1458800</name>
</gene>
<dbReference type="AlphaFoldDB" id="A0AAW2X740"/>
<name>A0AAW2X740_9LAMI</name>
<reference evidence="2" key="2">
    <citation type="journal article" date="2024" name="Plant">
        <title>Genomic evolution and insights into agronomic trait innovations of Sesamum species.</title>
        <authorList>
            <person name="Miao H."/>
            <person name="Wang L."/>
            <person name="Qu L."/>
            <person name="Liu H."/>
            <person name="Sun Y."/>
            <person name="Le M."/>
            <person name="Wang Q."/>
            <person name="Wei S."/>
            <person name="Zheng Y."/>
            <person name="Lin W."/>
            <person name="Duan Y."/>
            <person name="Cao H."/>
            <person name="Xiong S."/>
            <person name="Wang X."/>
            <person name="Wei L."/>
            <person name="Li C."/>
            <person name="Ma Q."/>
            <person name="Ju M."/>
            <person name="Zhao R."/>
            <person name="Li G."/>
            <person name="Mu C."/>
            <person name="Tian Q."/>
            <person name="Mei H."/>
            <person name="Zhang T."/>
            <person name="Gao T."/>
            <person name="Zhang H."/>
        </authorList>
    </citation>
    <scope>NUCLEOTIDE SEQUENCE</scope>
    <source>
        <strain evidence="2">KEN1</strain>
    </source>
</reference>
<accession>A0AAW2X740</accession>